<proteinExistence type="predicted"/>
<dbReference type="Proteomes" id="UP000231693">
    <property type="component" value="Unassembled WGS sequence"/>
</dbReference>
<evidence type="ECO:0000313" key="2">
    <source>
        <dbReference type="EMBL" id="PJJ68537.1"/>
    </source>
</evidence>
<keyword evidence="3" id="KW-1185">Reference proteome</keyword>
<dbReference type="AlphaFoldDB" id="A0A2M9CBW7"/>
<sequence>MTQQTSTPDESGTASLALAGLPTDAPMAAVTAGGGVDDASTVTLPLARRLLTHPAALTAAAIALGLAAGMGTGVLLG</sequence>
<organism evidence="2 3">
    <name type="scientific">Sediminihabitans luteus</name>
    <dbReference type="NCBI Taxonomy" id="1138585"/>
    <lineage>
        <taxon>Bacteria</taxon>
        <taxon>Bacillati</taxon>
        <taxon>Actinomycetota</taxon>
        <taxon>Actinomycetes</taxon>
        <taxon>Micrococcales</taxon>
        <taxon>Cellulomonadaceae</taxon>
        <taxon>Sediminihabitans</taxon>
    </lineage>
</organism>
<evidence type="ECO:0000313" key="3">
    <source>
        <dbReference type="Proteomes" id="UP000231693"/>
    </source>
</evidence>
<comment type="caution">
    <text evidence="2">The sequence shown here is derived from an EMBL/GenBank/DDBJ whole genome shotgun (WGS) entry which is preliminary data.</text>
</comment>
<feature type="transmembrane region" description="Helical" evidence="1">
    <location>
        <begin position="55"/>
        <end position="76"/>
    </location>
</feature>
<keyword evidence="1" id="KW-1133">Transmembrane helix</keyword>
<keyword evidence="1" id="KW-0812">Transmembrane</keyword>
<evidence type="ECO:0000256" key="1">
    <source>
        <dbReference type="SAM" id="Phobius"/>
    </source>
</evidence>
<dbReference type="RefSeq" id="WP_100424101.1">
    <property type="nucleotide sequence ID" value="NZ_BOOX01000011.1"/>
</dbReference>
<reference evidence="2 3" key="1">
    <citation type="submission" date="2017-11" db="EMBL/GenBank/DDBJ databases">
        <title>Genomic Encyclopedia of Archaeal and Bacterial Type Strains, Phase II (KMG-II): From Individual Species to Whole Genera.</title>
        <authorList>
            <person name="Goeker M."/>
        </authorList>
    </citation>
    <scope>NUCLEOTIDE SEQUENCE [LARGE SCALE GENOMIC DNA]</scope>
    <source>
        <strain evidence="2 3">DSM 25478</strain>
    </source>
</reference>
<protein>
    <submittedName>
        <fullName evidence="2">Uncharacterized protein</fullName>
    </submittedName>
</protein>
<dbReference type="EMBL" id="PGFE01000007">
    <property type="protein sequence ID" value="PJJ68537.1"/>
    <property type="molecule type" value="Genomic_DNA"/>
</dbReference>
<name>A0A2M9CBW7_9CELL</name>
<gene>
    <name evidence="2" type="ORF">CLV28_2953</name>
</gene>
<accession>A0A2M9CBW7</accession>
<keyword evidence="1" id="KW-0472">Membrane</keyword>